<protein>
    <submittedName>
        <fullName evidence="2">Uncharacterized protein</fullName>
    </submittedName>
</protein>
<proteinExistence type="predicted"/>
<evidence type="ECO:0000313" key="2">
    <source>
        <dbReference type="EMBL" id="CAK0843190.1"/>
    </source>
</evidence>
<evidence type="ECO:0000256" key="1">
    <source>
        <dbReference type="SAM" id="MobiDB-lite"/>
    </source>
</evidence>
<gene>
    <name evidence="2" type="ORF">PCOR1329_LOCUS37621</name>
</gene>
<keyword evidence="3" id="KW-1185">Reference proteome</keyword>
<accession>A0ABN9TBX0</accession>
<sequence length="183" mass="19371">MRPPRACVCPPRRCPGAFAPVEAPDGAVVATRQDCGVVARVDHQALRGARVEGPRLGHPLGAGVHQAHAAVHGSRTRAALARGTCSRICCPAWWAVRRRAASWSSEEWSQRQRCASSLPEQSTEPSLRQATALTQPSLVALQGAVDLEPRATPGLEAAPRLGAPAAPPAGLEGQRHRVLRTMA</sequence>
<name>A0ABN9TBX0_9DINO</name>
<dbReference type="EMBL" id="CAUYUJ010014559">
    <property type="protein sequence ID" value="CAK0843190.1"/>
    <property type="molecule type" value="Genomic_DNA"/>
</dbReference>
<dbReference type="Proteomes" id="UP001189429">
    <property type="component" value="Unassembled WGS sequence"/>
</dbReference>
<organism evidence="2 3">
    <name type="scientific">Prorocentrum cordatum</name>
    <dbReference type="NCBI Taxonomy" id="2364126"/>
    <lineage>
        <taxon>Eukaryota</taxon>
        <taxon>Sar</taxon>
        <taxon>Alveolata</taxon>
        <taxon>Dinophyceae</taxon>
        <taxon>Prorocentrales</taxon>
        <taxon>Prorocentraceae</taxon>
        <taxon>Prorocentrum</taxon>
    </lineage>
</organism>
<reference evidence="2" key="1">
    <citation type="submission" date="2023-10" db="EMBL/GenBank/DDBJ databases">
        <authorList>
            <person name="Chen Y."/>
            <person name="Shah S."/>
            <person name="Dougan E. K."/>
            <person name="Thang M."/>
            <person name="Chan C."/>
        </authorList>
    </citation>
    <scope>NUCLEOTIDE SEQUENCE [LARGE SCALE GENOMIC DNA]</scope>
</reference>
<feature type="region of interest" description="Disordered" evidence="1">
    <location>
        <begin position="150"/>
        <end position="183"/>
    </location>
</feature>
<comment type="caution">
    <text evidence="2">The sequence shown here is derived from an EMBL/GenBank/DDBJ whole genome shotgun (WGS) entry which is preliminary data.</text>
</comment>
<feature type="compositionally biased region" description="Low complexity" evidence="1">
    <location>
        <begin position="153"/>
        <end position="172"/>
    </location>
</feature>
<evidence type="ECO:0000313" key="3">
    <source>
        <dbReference type="Proteomes" id="UP001189429"/>
    </source>
</evidence>